<evidence type="ECO:0000313" key="5">
    <source>
        <dbReference type="EMBL" id="KAK4223328.1"/>
    </source>
</evidence>
<feature type="non-terminal residue" evidence="5">
    <location>
        <position position="1"/>
    </location>
</feature>
<dbReference type="PANTHER" id="PTHR45626:SF22">
    <property type="entry name" value="DNA REPAIR PROTEIN RAD5"/>
    <property type="match status" value="1"/>
</dbReference>
<dbReference type="Proteomes" id="UP001301958">
    <property type="component" value="Unassembled WGS sequence"/>
</dbReference>
<dbReference type="InterPro" id="IPR027417">
    <property type="entry name" value="P-loop_NTPase"/>
</dbReference>
<evidence type="ECO:0000256" key="3">
    <source>
        <dbReference type="ARBA" id="ARBA00022840"/>
    </source>
</evidence>
<gene>
    <name evidence="5" type="ORF">QBC38DRAFT_517184</name>
</gene>
<evidence type="ECO:0000256" key="2">
    <source>
        <dbReference type="ARBA" id="ARBA00022801"/>
    </source>
</evidence>
<keyword evidence="3" id="KW-0067">ATP-binding</keyword>
<dbReference type="Gene3D" id="3.40.50.300">
    <property type="entry name" value="P-loop containing nucleotide triphosphate hydrolases"/>
    <property type="match status" value="1"/>
</dbReference>
<accession>A0AAN7BHF2</accession>
<dbReference type="GO" id="GO:0005524">
    <property type="term" value="F:ATP binding"/>
    <property type="evidence" value="ECO:0007669"/>
    <property type="project" value="UniProtKB-KW"/>
</dbReference>
<dbReference type="InterPro" id="IPR049730">
    <property type="entry name" value="SNF2/RAD54-like_C"/>
</dbReference>
<keyword evidence="6" id="KW-1185">Reference proteome</keyword>
<dbReference type="InterPro" id="IPR050628">
    <property type="entry name" value="SNF2_RAD54_helicase_TF"/>
</dbReference>
<dbReference type="PROSITE" id="PS51194">
    <property type="entry name" value="HELICASE_CTER"/>
    <property type="match status" value="1"/>
</dbReference>
<organism evidence="5 6">
    <name type="scientific">Podospora fimiseda</name>
    <dbReference type="NCBI Taxonomy" id="252190"/>
    <lineage>
        <taxon>Eukaryota</taxon>
        <taxon>Fungi</taxon>
        <taxon>Dikarya</taxon>
        <taxon>Ascomycota</taxon>
        <taxon>Pezizomycotina</taxon>
        <taxon>Sordariomycetes</taxon>
        <taxon>Sordariomycetidae</taxon>
        <taxon>Sordariales</taxon>
        <taxon>Podosporaceae</taxon>
        <taxon>Podospora</taxon>
    </lineage>
</organism>
<dbReference type="GO" id="GO:0008094">
    <property type="term" value="F:ATP-dependent activity, acting on DNA"/>
    <property type="evidence" value="ECO:0007669"/>
    <property type="project" value="TreeGrafter"/>
</dbReference>
<evidence type="ECO:0000313" key="6">
    <source>
        <dbReference type="Proteomes" id="UP001301958"/>
    </source>
</evidence>
<reference evidence="5" key="2">
    <citation type="submission" date="2023-05" db="EMBL/GenBank/DDBJ databases">
        <authorList>
            <consortium name="Lawrence Berkeley National Laboratory"/>
            <person name="Steindorff A."/>
            <person name="Hensen N."/>
            <person name="Bonometti L."/>
            <person name="Westerberg I."/>
            <person name="Brannstrom I.O."/>
            <person name="Guillou S."/>
            <person name="Cros-Aarteil S."/>
            <person name="Calhoun S."/>
            <person name="Haridas S."/>
            <person name="Kuo A."/>
            <person name="Mondo S."/>
            <person name="Pangilinan J."/>
            <person name="Riley R."/>
            <person name="Labutti K."/>
            <person name="Andreopoulos B."/>
            <person name="Lipzen A."/>
            <person name="Chen C."/>
            <person name="Yanf M."/>
            <person name="Daum C."/>
            <person name="Ng V."/>
            <person name="Clum A."/>
            <person name="Ohm R."/>
            <person name="Martin F."/>
            <person name="Silar P."/>
            <person name="Natvig D."/>
            <person name="Lalanne C."/>
            <person name="Gautier V."/>
            <person name="Ament-Velasquez S.L."/>
            <person name="Kruys A."/>
            <person name="Hutchinson M.I."/>
            <person name="Powell A.J."/>
            <person name="Barry K."/>
            <person name="Miller A.N."/>
            <person name="Grigoriev I.V."/>
            <person name="Debuchy R."/>
            <person name="Gladieux P."/>
            <person name="Thoren M.H."/>
            <person name="Johannesson H."/>
        </authorList>
    </citation>
    <scope>NUCLEOTIDE SEQUENCE</scope>
    <source>
        <strain evidence="5">CBS 990.96</strain>
    </source>
</reference>
<dbReference type="GO" id="GO:0006281">
    <property type="term" value="P:DNA repair"/>
    <property type="evidence" value="ECO:0007669"/>
    <property type="project" value="TreeGrafter"/>
</dbReference>
<proteinExistence type="predicted"/>
<reference evidence="5" key="1">
    <citation type="journal article" date="2023" name="Mol. Phylogenet. Evol.">
        <title>Genome-scale phylogeny and comparative genomics of the fungal order Sordariales.</title>
        <authorList>
            <person name="Hensen N."/>
            <person name="Bonometti L."/>
            <person name="Westerberg I."/>
            <person name="Brannstrom I.O."/>
            <person name="Guillou S."/>
            <person name="Cros-Aarteil S."/>
            <person name="Calhoun S."/>
            <person name="Haridas S."/>
            <person name="Kuo A."/>
            <person name="Mondo S."/>
            <person name="Pangilinan J."/>
            <person name="Riley R."/>
            <person name="LaButti K."/>
            <person name="Andreopoulos B."/>
            <person name="Lipzen A."/>
            <person name="Chen C."/>
            <person name="Yan M."/>
            <person name="Daum C."/>
            <person name="Ng V."/>
            <person name="Clum A."/>
            <person name="Steindorff A."/>
            <person name="Ohm R.A."/>
            <person name="Martin F."/>
            <person name="Silar P."/>
            <person name="Natvig D.O."/>
            <person name="Lalanne C."/>
            <person name="Gautier V."/>
            <person name="Ament-Velasquez S.L."/>
            <person name="Kruys A."/>
            <person name="Hutchinson M.I."/>
            <person name="Powell A.J."/>
            <person name="Barry K."/>
            <person name="Miller A.N."/>
            <person name="Grigoriev I.V."/>
            <person name="Debuchy R."/>
            <person name="Gladieux P."/>
            <person name="Hiltunen Thoren M."/>
            <person name="Johannesson H."/>
        </authorList>
    </citation>
    <scope>NUCLEOTIDE SEQUENCE</scope>
    <source>
        <strain evidence="5">CBS 990.96</strain>
    </source>
</reference>
<evidence type="ECO:0000259" key="4">
    <source>
        <dbReference type="PROSITE" id="PS51194"/>
    </source>
</evidence>
<dbReference type="Pfam" id="PF00271">
    <property type="entry name" value="Helicase_C"/>
    <property type="match status" value="1"/>
</dbReference>
<evidence type="ECO:0000256" key="1">
    <source>
        <dbReference type="ARBA" id="ARBA00022741"/>
    </source>
</evidence>
<protein>
    <submittedName>
        <fullName evidence="5">DNA repair protein rad5</fullName>
    </submittedName>
</protein>
<dbReference type="SMART" id="SM00490">
    <property type="entry name" value="HELICc"/>
    <property type="match status" value="1"/>
</dbReference>
<dbReference type="AlphaFoldDB" id="A0AAN7BHF2"/>
<dbReference type="EMBL" id="MU865430">
    <property type="protein sequence ID" value="KAK4223328.1"/>
    <property type="molecule type" value="Genomic_DNA"/>
</dbReference>
<feature type="non-terminal residue" evidence="5">
    <location>
        <position position="178"/>
    </location>
</feature>
<keyword evidence="1" id="KW-0547">Nucleotide-binding</keyword>
<dbReference type="SUPFAM" id="SSF52540">
    <property type="entry name" value="P-loop containing nucleoside triphosphate hydrolases"/>
    <property type="match status" value="1"/>
</dbReference>
<sequence>RQYPAKIRALISDLKSTESCVKSIVFSFWKSSLDLIKMALTKTEVGINCLQIDGTVPNKSRPDILNQFQTGRNYKVLLLSLSCGAVGLNPTAASRVYLMEPQWNPAIEEQALARVHRMGQTREVTTVRFVINNTIEKFVLDLQEKKRDFSSILFSGKGGPGLRQVTRERLENLRSLLR</sequence>
<name>A0AAN7BHF2_9PEZI</name>
<keyword evidence="2" id="KW-0378">Hydrolase</keyword>
<feature type="domain" description="Helicase C-terminal" evidence="4">
    <location>
        <begin position="6"/>
        <end position="178"/>
    </location>
</feature>
<comment type="caution">
    <text evidence="5">The sequence shown here is derived from an EMBL/GenBank/DDBJ whole genome shotgun (WGS) entry which is preliminary data.</text>
</comment>
<dbReference type="InterPro" id="IPR001650">
    <property type="entry name" value="Helicase_C-like"/>
</dbReference>
<dbReference type="GO" id="GO:0016787">
    <property type="term" value="F:hydrolase activity"/>
    <property type="evidence" value="ECO:0007669"/>
    <property type="project" value="UniProtKB-KW"/>
</dbReference>
<dbReference type="CDD" id="cd18793">
    <property type="entry name" value="SF2_C_SNF"/>
    <property type="match status" value="1"/>
</dbReference>
<dbReference type="PANTHER" id="PTHR45626">
    <property type="entry name" value="TRANSCRIPTION TERMINATION FACTOR 2-RELATED"/>
    <property type="match status" value="1"/>
</dbReference>
<dbReference type="GO" id="GO:0005634">
    <property type="term" value="C:nucleus"/>
    <property type="evidence" value="ECO:0007669"/>
    <property type="project" value="TreeGrafter"/>
</dbReference>